<reference evidence="3 4" key="1">
    <citation type="journal article" date="2014" name="Genome Announc.">
        <title>Complete Genome Sequence of Amino Acid-Utilizing Eubacterium acidaminophilum al-2 (DSM 3953).</title>
        <authorList>
            <person name="Poehlein A."/>
            <person name="Andreesen J.R."/>
            <person name="Daniel R."/>
        </authorList>
    </citation>
    <scope>NUCLEOTIDE SEQUENCE [LARGE SCALE GENOMIC DNA]</scope>
    <source>
        <strain evidence="3 4">DSM 3953</strain>
    </source>
</reference>
<feature type="binding site" evidence="2">
    <location>
        <begin position="7"/>
        <end position="20"/>
    </location>
    <ligand>
        <name>ATP</name>
        <dbReference type="ChEBI" id="CHEBI:30616"/>
    </ligand>
</feature>
<feature type="binding site" evidence="2">
    <location>
        <position position="173"/>
    </location>
    <ligand>
        <name>ATP</name>
        <dbReference type="ChEBI" id="CHEBI:30616"/>
    </ligand>
</feature>
<keyword evidence="2" id="KW-0067">ATP-binding</keyword>
<keyword evidence="2" id="KW-0547">Nucleotide-binding</keyword>
<dbReference type="OrthoDB" id="9769796at2"/>
<dbReference type="STRING" id="1286171.EAL2_c14550"/>
<dbReference type="HAMAP" id="MF_01539">
    <property type="entry name" value="TmcAL"/>
    <property type="match status" value="1"/>
</dbReference>
<keyword evidence="4" id="KW-1185">Reference proteome</keyword>
<dbReference type="PATRIC" id="fig|1286171.3.peg.1406"/>
<keyword evidence="2" id="KW-0694">RNA-binding</keyword>
<dbReference type="RefSeq" id="WP_025435734.1">
    <property type="nucleotide sequence ID" value="NZ_CP007452.1"/>
</dbReference>
<dbReference type="Pfam" id="PF05636">
    <property type="entry name" value="HIGH_NTase1"/>
    <property type="match status" value="1"/>
</dbReference>
<keyword evidence="2" id="KW-0963">Cytoplasm</keyword>
<dbReference type="InterPro" id="IPR008513">
    <property type="entry name" value="tRNA(Met)_cyd_acetate_ligase"/>
</dbReference>
<dbReference type="SUPFAM" id="SSF52374">
    <property type="entry name" value="Nucleotidylyl transferase"/>
    <property type="match status" value="1"/>
</dbReference>
<proteinExistence type="inferred from homology"/>
<dbReference type="AlphaFoldDB" id="W8T7A4"/>
<dbReference type="GO" id="GO:0006400">
    <property type="term" value="P:tRNA modification"/>
    <property type="evidence" value="ECO:0007669"/>
    <property type="project" value="UniProtKB-UniRule"/>
</dbReference>
<dbReference type="Proteomes" id="UP000019591">
    <property type="component" value="Chromosome"/>
</dbReference>
<evidence type="ECO:0000256" key="2">
    <source>
        <dbReference type="HAMAP-Rule" id="MF_01539"/>
    </source>
</evidence>
<evidence type="ECO:0000256" key="1">
    <source>
        <dbReference type="ARBA" id="ARBA00022694"/>
    </source>
</evidence>
<dbReference type="GO" id="GO:0005524">
    <property type="term" value="F:ATP binding"/>
    <property type="evidence" value="ECO:0007669"/>
    <property type="project" value="UniProtKB-KW"/>
</dbReference>
<dbReference type="PANTHER" id="PTHR37825">
    <property type="entry name" value="TRNA(MET) CYTIDINE ACETATE LIGASE"/>
    <property type="match status" value="1"/>
</dbReference>
<comment type="catalytic activity">
    <reaction evidence="2">
        <text>cytidine(34) in elongator tRNA(Met) + acetate + ATP = N(4)-acetylcytidine(34) in elongator tRNA(Met) + AMP + diphosphate</text>
        <dbReference type="Rhea" id="RHEA:58144"/>
        <dbReference type="Rhea" id="RHEA-COMP:10693"/>
        <dbReference type="Rhea" id="RHEA-COMP:10694"/>
        <dbReference type="ChEBI" id="CHEBI:30089"/>
        <dbReference type="ChEBI" id="CHEBI:30616"/>
        <dbReference type="ChEBI" id="CHEBI:33019"/>
        <dbReference type="ChEBI" id="CHEBI:74900"/>
        <dbReference type="ChEBI" id="CHEBI:82748"/>
        <dbReference type="ChEBI" id="CHEBI:456215"/>
    </reaction>
</comment>
<comment type="subcellular location">
    <subcellularLocation>
        <location evidence="2">Cytoplasm</location>
    </subcellularLocation>
</comment>
<evidence type="ECO:0000313" key="3">
    <source>
        <dbReference type="EMBL" id="AHM56750.1"/>
    </source>
</evidence>
<dbReference type="Gene3D" id="3.40.50.620">
    <property type="entry name" value="HUPs"/>
    <property type="match status" value="1"/>
</dbReference>
<gene>
    <name evidence="2" type="primary">tmcAL</name>
    <name evidence="3" type="ORF">EAL2_c14550</name>
</gene>
<feature type="binding site" evidence="2">
    <location>
        <begin position="198"/>
        <end position="199"/>
    </location>
    <ligand>
        <name>ATP</name>
        <dbReference type="ChEBI" id="CHEBI:30616"/>
    </ligand>
</feature>
<dbReference type="EC" id="6.3.4.-" evidence="2"/>
<keyword evidence="2" id="KW-0436">Ligase</keyword>
<protein>
    <recommendedName>
        <fullName evidence="2">tRNA(Met) cytidine acetate ligase</fullName>
        <ecNumber evidence="2">6.3.4.-</ecNumber>
    </recommendedName>
</protein>
<comment type="similarity">
    <text evidence="2">Belongs to the TmcAL family.</text>
</comment>
<dbReference type="NCBIfam" id="NF010191">
    <property type="entry name" value="PRK13670.1"/>
    <property type="match status" value="1"/>
</dbReference>
<dbReference type="EMBL" id="CP007452">
    <property type="protein sequence ID" value="AHM56750.1"/>
    <property type="molecule type" value="Genomic_DNA"/>
</dbReference>
<name>W8T7A4_PEPAC</name>
<dbReference type="eggNOG" id="COG1323">
    <property type="taxonomic scope" value="Bacteria"/>
</dbReference>
<organism evidence="3 4">
    <name type="scientific">Peptoclostridium acidaminophilum DSM 3953</name>
    <dbReference type="NCBI Taxonomy" id="1286171"/>
    <lineage>
        <taxon>Bacteria</taxon>
        <taxon>Bacillati</taxon>
        <taxon>Bacillota</taxon>
        <taxon>Clostridia</taxon>
        <taxon>Peptostreptococcales</taxon>
        <taxon>Peptoclostridiaceae</taxon>
        <taxon>Peptoclostridium</taxon>
    </lineage>
</organism>
<feature type="binding site" evidence="2">
    <location>
        <position position="102"/>
    </location>
    <ligand>
        <name>ATP</name>
        <dbReference type="ChEBI" id="CHEBI:30616"/>
    </ligand>
</feature>
<dbReference type="GO" id="GO:0005737">
    <property type="term" value="C:cytoplasm"/>
    <property type="evidence" value="ECO:0007669"/>
    <property type="project" value="UniProtKB-SubCell"/>
</dbReference>
<dbReference type="GO" id="GO:0016879">
    <property type="term" value="F:ligase activity, forming carbon-nitrogen bonds"/>
    <property type="evidence" value="ECO:0007669"/>
    <property type="project" value="UniProtKB-UniRule"/>
</dbReference>
<dbReference type="KEGG" id="eac:EAL2_c14550"/>
<accession>W8T7A4</accession>
<dbReference type="PANTHER" id="PTHR37825:SF1">
    <property type="entry name" value="TRNA(MET) CYTIDINE ACETATE LIGASE"/>
    <property type="match status" value="1"/>
</dbReference>
<keyword evidence="2" id="KW-0820">tRNA-binding</keyword>
<sequence length="428" mass="47144">MKVLGLITEYNPFHNGHAYHLDASKKETGATHTVAVMSGHFLQRGEPAIFDKWTRAKMAVMAGVDLVLELPTAYSSQSAELFAYGSVLTLDSIRIVDSICFGSESGDISRLSAVANILENEPSKFKVHLKEKLDSGLTFPRAREAALGLFLDCGTTAYGLCANDALGILRSPNNILSIEYLKSLSRLRSSIKPATIRRIAADYNSTQISGSICSATAIRECLKQGSSLEAISSVVPSASYSLMHSVAAAGLTPVTENSLLELLSYAVISKSDTLSSYCDIREGMDNKIKSEIRRAPSYDELLSSLKSKRYTMTAIKRMLMNILLGVKKADVEVFRRLSSVPYIRILAFNDKGTELLKKIKHSSKVTIINKVPRLDSISDETARKMLQYDIDSTDIFNIIYYAGCKHALRGSMDYIISPAYLSKKDRDF</sequence>
<comment type="function">
    <text evidence="2">Catalyzes the formation of N(4)-acetylcytidine (ac(4)C) at the wobble position of elongator tRNA(Met), using acetate and ATP as substrates. First activates an acetate ion to form acetyladenylate (Ac-AMP) and then transfers the acetyl group to tRNA to form ac(4)C34.</text>
</comment>
<keyword evidence="1 2" id="KW-0819">tRNA processing</keyword>
<dbReference type="InterPro" id="IPR014729">
    <property type="entry name" value="Rossmann-like_a/b/a_fold"/>
</dbReference>
<evidence type="ECO:0000313" key="4">
    <source>
        <dbReference type="Proteomes" id="UP000019591"/>
    </source>
</evidence>
<dbReference type="GO" id="GO:0000049">
    <property type="term" value="F:tRNA binding"/>
    <property type="evidence" value="ECO:0007669"/>
    <property type="project" value="UniProtKB-KW"/>
</dbReference>
<dbReference type="HOGENOM" id="CLU_038915_0_1_9"/>